<proteinExistence type="predicted"/>
<accession>A0A9W6FF48</accession>
<dbReference type="Proteomes" id="UP001145094">
    <property type="component" value="Unassembled WGS sequence"/>
</dbReference>
<reference evidence="5" key="3">
    <citation type="submission" date="2022-11" db="EMBL/GenBank/DDBJ databases">
        <title>Draft genome sequence of Sellimonas catena strain 18CBH55.</title>
        <authorList>
            <person name="Atsushi H."/>
            <person name="Moriya O."/>
            <person name="Mitsuo S."/>
        </authorList>
    </citation>
    <scope>NUCLEOTIDE SEQUENCE</scope>
    <source>
        <strain evidence="5">18CBH55</strain>
    </source>
</reference>
<comment type="caution">
    <text evidence="5">The sequence shown here is derived from an EMBL/GenBank/DDBJ whole genome shotgun (WGS) entry which is preliminary data.</text>
</comment>
<dbReference type="EMBL" id="BSBO01000006">
    <property type="protein sequence ID" value="GLG03657.1"/>
    <property type="molecule type" value="Genomic_DNA"/>
</dbReference>
<dbReference type="Pfam" id="PF01467">
    <property type="entry name" value="CTP_transf_like"/>
    <property type="match status" value="1"/>
</dbReference>
<reference evidence="4" key="2">
    <citation type="submission" date="2022-11" db="EMBL/GenBank/DDBJ databases">
        <title>Draft genome sequence of Sellimonas catena strain 12EGH17.</title>
        <authorList>
            <person name="Atsushi H."/>
            <person name="Moriya O."/>
            <person name="Mitsuo S."/>
        </authorList>
    </citation>
    <scope>NUCLEOTIDE SEQUENCE</scope>
    <source>
        <strain evidence="4">12EGH17</strain>
    </source>
</reference>
<name>A0A9W6FF48_9FIRM</name>
<keyword evidence="1" id="KW-0808">Transferase</keyword>
<dbReference type="SUPFAM" id="SSF52374">
    <property type="entry name" value="Nucleotidylyl transferase"/>
    <property type="match status" value="1"/>
</dbReference>
<dbReference type="InterPro" id="IPR014729">
    <property type="entry name" value="Rossmann-like_a/b/a_fold"/>
</dbReference>
<keyword evidence="7" id="KW-1185">Reference proteome</keyword>
<evidence type="ECO:0000313" key="5">
    <source>
        <dbReference type="EMBL" id="GLG89556.1"/>
    </source>
</evidence>
<evidence type="ECO:0000313" key="4">
    <source>
        <dbReference type="EMBL" id="GLG03657.1"/>
    </source>
</evidence>
<evidence type="ECO:0000256" key="2">
    <source>
        <dbReference type="ARBA" id="ARBA00022695"/>
    </source>
</evidence>
<sequence>MAEKTGVIHGRFQCLHLKHMEYLLAAKKQCDRLIIGISNPDAGFIRTNIHDTNRSRPENNPFTYFERYEMIREAMLEFHVPREEFEIVPFPINTPELIFQYAPKDAVYYMSICDGWGEDKYRTLTGLGLQVEVLWNRPLEEKGTTGTEVRHLIIEGKPWAHLVPKSVYRYITEHHLDERIIRLAREAEEKQNKTK</sequence>
<dbReference type="RefSeq" id="WP_087168117.1">
    <property type="nucleotide sequence ID" value="NZ_BSBO01000006.1"/>
</dbReference>
<dbReference type="Gene3D" id="3.40.50.620">
    <property type="entry name" value="HUPs"/>
    <property type="match status" value="1"/>
</dbReference>
<reference evidence="5" key="4">
    <citation type="submission" date="2022-11" db="EMBL/GenBank/DDBJ databases">
        <title>Draft genome sequence of Sellimonas catena strain 18CBH55.</title>
        <authorList>
            <person name="Hisatomi A."/>
            <person name="Ohkuma M."/>
            <person name="Sakamoto M."/>
        </authorList>
    </citation>
    <scope>NUCLEOTIDE SEQUENCE</scope>
    <source>
        <strain evidence="5">18CBH55</strain>
    </source>
</reference>
<feature type="domain" description="Cytidyltransferase-like" evidence="3">
    <location>
        <begin position="8"/>
        <end position="98"/>
    </location>
</feature>
<reference evidence="5 7" key="5">
    <citation type="journal article" date="2023" name="Int. J. Syst. Evol. Microbiol.">
        <title>Sellimonas catena sp. nov., isolated from human faeces.</title>
        <authorList>
            <person name="Hisatomi A."/>
            <person name="Ohkuma M."/>
            <person name="Sakamoto M."/>
        </authorList>
    </citation>
    <scope>NUCLEOTIDE SEQUENCE</scope>
    <source>
        <strain evidence="4 7">12EGH17</strain>
        <strain evidence="5">18CBH55</strain>
    </source>
</reference>
<evidence type="ECO:0000259" key="3">
    <source>
        <dbReference type="Pfam" id="PF01467"/>
    </source>
</evidence>
<evidence type="ECO:0000256" key="1">
    <source>
        <dbReference type="ARBA" id="ARBA00022679"/>
    </source>
</evidence>
<organism evidence="5 6">
    <name type="scientific">Sellimonas catena</name>
    <dbReference type="NCBI Taxonomy" id="2994035"/>
    <lineage>
        <taxon>Bacteria</taxon>
        <taxon>Bacillati</taxon>
        <taxon>Bacillota</taxon>
        <taxon>Clostridia</taxon>
        <taxon>Lachnospirales</taxon>
        <taxon>Lachnospiraceae</taxon>
        <taxon>Sellimonas</taxon>
    </lineage>
</organism>
<dbReference type="NCBIfam" id="TIGR00125">
    <property type="entry name" value="cyt_tran_rel"/>
    <property type="match status" value="1"/>
</dbReference>
<reference evidence="4" key="1">
    <citation type="submission" date="2022-11" db="EMBL/GenBank/DDBJ databases">
        <title>Draft genome sequence of Sellimonas catena strain 12EGH17.</title>
        <authorList>
            <person name="Hisatomi A."/>
            <person name="Ohkuma M."/>
            <person name="Sakamoto M."/>
        </authorList>
    </citation>
    <scope>NUCLEOTIDE SEQUENCE</scope>
    <source>
        <strain evidence="4">12EGH17</strain>
    </source>
</reference>
<keyword evidence="2 5" id="KW-0548">Nucleotidyltransferase</keyword>
<evidence type="ECO:0000313" key="6">
    <source>
        <dbReference type="Proteomes" id="UP001145094"/>
    </source>
</evidence>
<evidence type="ECO:0000313" key="7">
    <source>
        <dbReference type="Proteomes" id="UP001145145"/>
    </source>
</evidence>
<dbReference type="PANTHER" id="PTHR21342">
    <property type="entry name" value="PHOSPHOPANTETHEINE ADENYLYLTRANSFERASE"/>
    <property type="match status" value="1"/>
</dbReference>
<protein>
    <submittedName>
        <fullName evidence="5">Nicotinamide-nucleotide adenylyltransferase</fullName>
    </submittedName>
</protein>
<dbReference type="Proteomes" id="UP001145145">
    <property type="component" value="Unassembled WGS sequence"/>
</dbReference>
<dbReference type="PANTHER" id="PTHR21342:SF0">
    <property type="entry name" value="BIFUNCTIONAL NMN ADENYLYLTRANSFERASE_NUDIX HYDROLASE"/>
    <property type="match status" value="1"/>
</dbReference>
<dbReference type="InterPro" id="IPR004821">
    <property type="entry name" value="Cyt_trans-like"/>
</dbReference>
<dbReference type="GO" id="GO:0016779">
    <property type="term" value="F:nucleotidyltransferase activity"/>
    <property type="evidence" value="ECO:0007669"/>
    <property type="project" value="UniProtKB-KW"/>
</dbReference>
<gene>
    <name evidence="4" type="ORF">Selli1_08310</name>
    <name evidence="5" type="ORF">Selli2_09830</name>
</gene>
<dbReference type="AlphaFoldDB" id="A0A9W6FF48"/>
<dbReference type="EMBL" id="BSCH01000005">
    <property type="protein sequence ID" value="GLG89556.1"/>
    <property type="molecule type" value="Genomic_DNA"/>
</dbReference>